<dbReference type="Gene3D" id="2.40.160.20">
    <property type="match status" value="1"/>
</dbReference>
<dbReference type="AlphaFoldDB" id="A0A918KNI1"/>
<name>A0A918KNI1_9PROT</name>
<feature type="chain" id="PRO_5037341031" description="Outer membrane protein beta-barrel domain-containing protein" evidence="3">
    <location>
        <begin position="24"/>
        <end position="267"/>
    </location>
</feature>
<keyword evidence="1 3" id="KW-0732">Signal</keyword>
<keyword evidence="6" id="KW-1185">Reference proteome</keyword>
<dbReference type="SUPFAM" id="SSF56925">
    <property type="entry name" value="OMPA-like"/>
    <property type="match status" value="1"/>
</dbReference>
<dbReference type="InterPro" id="IPR027385">
    <property type="entry name" value="Beta-barrel_OMP"/>
</dbReference>
<dbReference type="InterPro" id="IPR011250">
    <property type="entry name" value="OMP/PagP_B-barrel"/>
</dbReference>
<feature type="domain" description="Outer membrane protein beta-barrel" evidence="4">
    <location>
        <begin position="116"/>
        <end position="267"/>
    </location>
</feature>
<evidence type="ECO:0000259" key="4">
    <source>
        <dbReference type="Pfam" id="PF13505"/>
    </source>
</evidence>
<dbReference type="RefSeq" id="WP_189584790.1">
    <property type="nucleotide sequence ID" value="NZ_BMYV01000002.1"/>
</dbReference>
<dbReference type="EMBL" id="BMYV01000002">
    <property type="protein sequence ID" value="GGX69090.1"/>
    <property type="molecule type" value="Genomic_DNA"/>
</dbReference>
<evidence type="ECO:0000313" key="5">
    <source>
        <dbReference type="EMBL" id="GGX69090.1"/>
    </source>
</evidence>
<evidence type="ECO:0000256" key="1">
    <source>
        <dbReference type="ARBA" id="ARBA00022729"/>
    </source>
</evidence>
<evidence type="ECO:0000256" key="2">
    <source>
        <dbReference type="SAM" id="MobiDB-lite"/>
    </source>
</evidence>
<gene>
    <name evidence="5" type="ORF">GCM10011309_18750</name>
</gene>
<evidence type="ECO:0000256" key="3">
    <source>
        <dbReference type="SAM" id="SignalP"/>
    </source>
</evidence>
<feature type="region of interest" description="Disordered" evidence="2">
    <location>
        <begin position="60"/>
        <end position="91"/>
    </location>
</feature>
<proteinExistence type="predicted"/>
<comment type="caution">
    <text evidence="5">The sequence shown here is derived from an EMBL/GenBank/DDBJ whole genome shotgun (WGS) entry which is preliminary data.</text>
</comment>
<accession>A0A918KNI1</accession>
<reference evidence="5 6" key="1">
    <citation type="journal article" date="2014" name="Int. J. Syst. Evol. Microbiol.">
        <title>Complete genome sequence of Corynebacterium casei LMG S-19264T (=DSM 44701T), isolated from a smear-ripened cheese.</title>
        <authorList>
            <consortium name="US DOE Joint Genome Institute (JGI-PGF)"/>
            <person name="Walter F."/>
            <person name="Albersmeier A."/>
            <person name="Kalinowski J."/>
            <person name="Ruckert C."/>
        </authorList>
    </citation>
    <scope>NUCLEOTIDE SEQUENCE [LARGE SCALE GENOMIC DNA]</scope>
    <source>
        <strain evidence="5 6">KCTC 23968</strain>
    </source>
</reference>
<sequence length="267" mass="28753">MRSTAKYLPLLILGTALTGCSMAGTGDFFADEYADLQRQQMPHYFGAPAAKSQYPVTPDAHTYGTSVRGHQEKPGHQGQRGHHATGQHANYVPSSYGAAPHGLRGGPVPFKPHTYGTVGVVNYEAGEDLYGVQSRFGYQANKYLGAEVEGSFGLSKDSSDLTVGGAPFRQTISVENSLAAFGVLRLPLFNKFSGYGRVGYHQTELDEKVSSASAVILDREYSTNGVAYGTGLEYALNPRTAVRLDYTVYDYDGPNSDAVSLAVSRKF</sequence>
<organism evidence="5 6">
    <name type="scientific">Litorimonas cladophorae</name>
    <dbReference type="NCBI Taxonomy" id="1220491"/>
    <lineage>
        <taxon>Bacteria</taxon>
        <taxon>Pseudomonadati</taxon>
        <taxon>Pseudomonadota</taxon>
        <taxon>Alphaproteobacteria</taxon>
        <taxon>Maricaulales</taxon>
        <taxon>Robiginitomaculaceae</taxon>
    </lineage>
</organism>
<protein>
    <recommendedName>
        <fullName evidence="4">Outer membrane protein beta-barrel domain-containing protein</fullName>
    </recommendedName>
</protein>
<evidence type="ECO:0000313" key="6">
    <source>
        <dbReference type="Proteomes" id="UP000600865"/>
    </source>
</evidence>
<feature type="signal peptide" evidence="3">
    <location>
        <begin position="1"/>
        <end position="23"/>
    </location>
</feature>
<dbReference type="Pfam" id="PF13505">
    <property type="entry name" value="OMP_b-brl"/>
    <property type="match status" value="1"/>
</dbReference>
<dbReference type="Proteomes" id="UP000600865">
    <property type="component" value="Unassembled WGS sequence"/>
</dbReference>
<dbReference type="PROSITE" id="PS51257">
    <property type="entry name" value="PROKAR_LIPOPROTEIN"/>
    <property type="match status" value="1"/>
</dbReference>